<protein>
    <submittedName>
        <fullName evidence="2">Uncharacterized protein</fullName>
    </submittedName>
</protein>
<name>A0A926UW44_9CYAN</name>
<comment type="caution">
    <text evidence="2">The sequence shown here is derived from an EMBL/GenBank/DDBJ whole genome shotgun (WGS) entry which is preliminary data.</text>
</comment>
<dbReference type="EMBL" id="JACJPY010000101">
    <property type="protein sequence ID" value="MBD2152394.1"/>
    <property type="molecule type" value="Genomic_DNA"/>
</dbReference>
<dbReference type="Proteomes" id="UP000631421">
    <property type="component" value="Unassembled WGS sequence"/>
</dbReference>
<gene>
    <name evidence="2" type="ORF">H6F44_20065</name>
</gene>
<reference evidence="2" key="2">
    <citation type="submission" date="2020-08" db="EMBL/GenBank/DDBJ databases">
        <authorList>
            <person name="Chen M."/>
            <person name="Teng W."/>
            <person name="Zhao L."/>
            <person name="Hu C."/>
            <person name="Zhou Y."/>
            <person name="Han B."/>
            <person name="Song L."/>
            <person name="Shu W."/>
        </authorList>
    </citation>
    <scope>NUCLEOTIDE SEQUENCE</scope>
    <source>
        <strain evidence="2">FACHB-1277</strain>
    </source>
</reference>
<feature type="region of interest" description="Disordered" evidence="1">
    <location>
        <begin position="1"/>
        <end position="23"/>
    </location>
</feature>
<evidence type="ECO:0000313" key="2">
    <source>
        <dbReference type="EMBL" id="MBD2152394.1"/>
    </source>
</evidence>
<sequence>MTTGKLDHLPSLPESKARCSRHTREKLTLPAVERTGIPDSLRQLTKQTYINLAEVELSP</sequence>
<reference evidence="2" key="1">
    <citation type="journal article" date="2015" name="ISME J.">
        <title>Draft Genome Sequence of Streptomyces incarnatus NRRL8089, which Produces the Nucleoside Antibiotic Sinefungin.</title>
        <authorList>
            <person name="Oshima K."/>
            <person name="Hattori M."/>
            <person name="Shimizu H."/>
            <person name="Fukuda K."/>
            <person name="Nemoto M."/>
            <person name="Inagaki K."/>
            <person name="Tamura T."/>
        </authorList>
    </citation>
    <scope>NUCLEOTIDE SEQUENCE</scope>
    <source>
        <strain evidence="2">FACHB-1277</strain>
    </source>
</reference>
<proteinExistence type="predicted"/>
<feature type="non-terminal residue" evidence="2">
    <location>
        <position position="59"/>
    </location>
</feature>
<keyword evidence="3" id="KW-1185">Reference proteome</keyword>
<organism evidence="2 3">
    <name type="scientific">Pseudanabaena cinerea FACHB-1277</name>
    <dbReference type="NCBI Taxonomy" id="2949581"/>
    <lineage>
        <taxon>Bacteria</taxon>
        <taxon>Bacillati</taxon>
        <taxon>Cyanobacteriota</taxon>
        <taxon>Cyanophyceae</taxon>
        <taxon>Pseudanabaenales</taxon>
        <taxon>Pseudanabaenaceae</taxon>
        <taxon>Pseudanabaena</taxon>
        <taxon>Pseudanabaena cinerea</taxon>
    </lineage>
</organism>
<evidence type="ECO:0000256" key="1">
    <source>
        <dbReference type="SAM" id="MobiDB-lite"/>
    </source>
</evidence>
<dbReference type="AlphaFoldDB" id="A0A926UW44"/>
<evidence type="ECO:0000313" key="3">
    <source>
        <dbReference type="Proteomes" id="UP000631421"/>
    </source>
</evidence>
<accession>A0A926UW44</accession>